<name>A0AAV7PK71_PLEWA</name>
<proteinExistence type="predicted"/>
<evidence type="ECO:0000256" key="1">
    <source>
        <dbReference type="SAM" id="MobiDB-lite"/>
    </source>
</evidence>
<reference evidence="2" key="1">
    <citation type="journal article" date="2022" name="bioRxiv">
        <title>Sequencing and chromosome-scale assembly of the giantPleurodeles waltlgenome.</title>
        <authorList>
            <person name="Brown T."/>
            <person name="Elewa A."/>
            <person name="Iarovenko S."/>
            <person name="Subramanian E."/>
            <person name="Araus A.J."/>
            <person name="Petzold A."/>
            <person name="Susuki M."/>
            <person name="Suzuki K.-i.T."/>
            <person name="Hayashi T."/>
            <person name="Toyoda A."/>
            <person name="Oliveira C."/>
            <person name="Osipova E."/>
            <person name="Leigh N.D."/>
            <person name="Simon A."/>
            <person name="Yun M.H."/>
        </authorList>
    </citation>
    <scope>NUCLEOTIDE SEQUENCE</scope>
    <source>
        <strain evidence="2">20211129_DDA</strain>
        <tissue evidence="2">Liver</tissue>
    </source>
</reference>
<gene>
    <name evidence="2" type="ORF">NDU88_007057</name>
</gene>
<evidence type="ECO:0000313" key="3">
    <source>
        <dbReference type="Proteomes" id="UP001066276"/>
    </source>
</evidence>
<feature type="region of interest" description="Disordered" evidence="1">
    <location>
        <begin position="1"/>
        <end position="146"/>
    </location>
</feature>
<organism evidence="2 3">
    <name type="scientific">Pleurodeles waltl</name>
    <name type="common">Iberian ribbed newt</name>
    <dbReference type="NCBI Taxonomy" id="8319"/>
    <lineage>
        <taxon>Eukaryota</taxon>
        <taxon>Metazoa</taxon>
        <taxon>Chordata</taxon>
        <taxon>Craniata</taxon>
        <taxon>Vertebrata</taxon>
        <taxon>Euteleostomi</taxon>
        <taxon>Amphibia</taxon>
        <taxon>Batrachia</taxon>
        <taxon>Caudata</taxon>
        <taxon>Salamandroidea</taxon>
        <taxon>Salamandridae</taxon>
        <taxon>Pleurodelinae</taxon>
        <taxon>Pleurodeles</taxon>
    </lineage>
</organism>
<dbReference type="EMBL" id="JANPWB010000011">
    <property type="protein sequence ID" value="KAJ1128682.1"/>
    <property type="molecule type" value="Genomic_DNA"/>
</dbReference>
<dbReference type="Proteomes" id="UP001066276">
    <property type="component" value="Chromosome 7"/>
</dbReference>
<accession>A0AAV7PK71</accession>
<sequence>MGAPPRKPPPAATGPTQLRRRTRGAEQASPPPARHQCATGGKANPGRRLPEAKKRKNLWRSAAQQDRREPPPSSTHHKPLASGRQKSPPPSTCSNTRKPVQAGRVSPCGPDTSQATTVARPKARPQPGPGTDKDTSPNQVSPGRGERYSRCCVRINAVKSPKSGRASLSDVHLAGRLAPSPSWWESSVIKQLQEEILRLREKLYCQGSGDGSQQHLNLNVQILHTKLREATRIARLSQEKEQLIDLGNRLRAELVSAGREGLPKGKFCCPGLADEHDLDTGTCPYSTLYPHGRVVKATTVIYRSLLQQSKVNIVPLVMPWE</sequence>
<comment type="caution">
    <text evidence="2">The sequence shown here is derived from an EMBL/GenBank/DDBJ whole genome shotgun (WGS) entry which is preliminary data.</text>
</comment>
<dbReference type="AlphaFoldDB" id="A0AAV7PK71"/>
<evidence type="ECO:0000313" key="2">
    <source>
        <dbReference type="EMBL" id="KAJ1128682.1"/>
    </source>
</evidence>
<keyword evidence="3" id="KW-1185">Reference proteome</keyword>
<feature type="compositionally biased region" description="Pro residues" evidence="1">
    <location>
        <begin position="1"/>
        <end position="12"/>
    </location>
</feature>
<protein>
    <submittedName>
        <fullName evidence="2">Uncharacterized protein</fullName>
    </submittedName>
</protein>